<dbReference type="OrthoDB" id="7946922at2"/>
<keyword evidence="1" id="KW-0472">Membrane</keyword>
<dbReference type="InterPro" id="IPR058058">
    <property type="entry name" value="CBU_0592-like"/>
</dbReference>
<accession>A0A1X6YVB5</accession>
<keyword evidence="1" id="KW-0812">Transmembrane</keyword>
<dbReference type="EMBL" id="FWFK01000002">
    <property type="protein sequence ID" value="SLN32552.1"/>
    <property type="molecule type" value="Genomic_DNA"/>
</dbReference>
<evidence type="ECO:0000256" key="1">
    <source>
        <dbReference type="SAM" id="Phobius"/>
    </source>
</evidence>
<dbReference type="SMART" id="SM00100">
    <property type="entry name" value="cNMP"/>
    <property type="match status" value="1"/>
</dbReference>
<gene>
    <name evidence="3" type="ORF">ROJ8625_01506</name>
</gene>
<evidence type="ECO:0000259" key="2">
    <source>
        <dbReference type="PROSITE" id="PS50042"/>
    </source>
</evidence>
<dbReference type="SUPFAM" id="SSF51206">
    <property type="entry name" value="cAMP-binding domain-like"/>
    <property type="match status" value="1"/>
</dbReference>
<dbReference type="AlphaFoldDB" id="A0A1X6YVB5"/>
<dbReference type="Proteomes" id="UP000193570">
    <property type="component" value="Unassembled WGS sequence"/>
</dbReference>
<dbReference type="InterPro" id="IPR014710">
    <property type="entry name" value="RmlC-like_jellyroll"/>
</dbReference>
<keyword evidence="1" id="KW-1133">Transmembrane helix</keyword>
<organism evidence="3 4">
    <name type="scientific">Roseivivax jejudonensis</name>
    <dbReference type="NCBI Taxonomy" id="1529041"/>
    <lineage>
        <taxon>Bacteria</taxon>
        <taxon>Pseudomonadati</taxon>
        <taxon>Pseudomonadota</taxon>
        <taxon>Alphaproteobacteria</taxon>
        <taxon>Rhodobacterales</taxon>
        <taxon>Roseobacteraceae</taxon>
        <taxon>Roseivivax</taxon>
    </lineage>
</organism>
<dbReference type="Pfam" id="PF00027">
    <property type="entry name" value="cNMP_binding"/>
    <property type="match status" value="1"/>
</dbReference>
<keyword evidence="4" id="KW-1185">Reference proteome</keyword>
<dbReference type="Pfam" id="PF26604">
    <property type="entry name" value="CBU_0592"/>
    <property type="match status" value="1"/>
</dbReference>
<dbReference type="RefSeq" id="WP_159456737.1">
    <property type="nucleotide sequence ID" value="NZ_FWFK01000002.1"/>
</dbReference>
<evidence type="ECO:0000313" key="4">
    <source>
        <dbReference type="Proteomes" id="UP000193570"/>
    </source>
</evidence>
<dbReference type="InterPro" id="IPR000595">
    <property type="entry name" value="cNMP-bd_dom"/>
</dbReference>
<protein>
    <submittedName>
        <fullName evidence="3">Cyclic nucleotide-binding domain protein</fullName>
    </submittedName>
</protein>
<dbReference type="CDD" id="cd00038">
    <property type="entry name" value="CAP_ED"/>
    <property type="match status" value="1"/>
</dbReference>
<feature type="transmembrane region" description="Helical" evidence="1">
    <location>
        <begin position="12"/>
        <end position="31"/>
    </location>
</feature>
<dbReference type="NCBIfam" id="NF047864">
    <property type="entry name" value="CBU_0592_membra"/>
    <property type="match status" value="1"/>
</dbReference>
<feature type="transmembrane region" description="Helical" evidence="1">
    <location>
        <begin position="38"/>
        <end position="56"/>
    </location>
</feature>
<feature type="transmembrane region" description="Helical" evidence="1">
    <location>
        <begin position="62"/>
        <end position="83"/>
    </location>
</feature>
<dbReference type="Gene3D" id="2.60.120.10">
    <property type="entry name" value="Jelly Rolls"/>
    <property type="match status" value="1"/>
</dbReference>
<sequence>MTQTLSPFAADILGIVGAVIYLGAYAALQLGLIRGNGYLYASLNLVAAGFVLAGMSHRFYPAAAIIQVVIIAISVIGMARLLILSRAIRFSPEEQQMHAAKFPELSRIAARRLFDSGLWLDAEAGTTLMREGETHGVLIYLASGAADIYSAGKHVGTVEDGNFLGEMTVLQNEPATATVVLARDADYFRIEGAKLRRLGARDPEVRVQIENALSRDTRLKLVSANSRLGRGSPVDPS</sequence>
<feature type="domain" description="Cyclic nucleotide-binding" evidence="2">
    <location>
        <begin position="101"/>
        <end position="216"/>
    </location>
</feature>
<name>A0A1X6YVB5_9RHOB</name>
<dbReference type="PROSITE" id="PS50042">
    <property type="entry name" value="CNMP_BINDING_3"/>
    <property type="match status" value="1"/>
</dbReference>
<dbReference type="InterPro" id="IPR018490">
    <property type="entry name" value="cNMP-bd_dom_sf"/>
</dbReference>
<reference evidence="3 4" key="1">
    <citation type="submission" date="2017-03" db="EMBL/GenBank/DDBJ databases">
        <authorList>
            <person name="Afonso C.L."/>
            <person name="Miller P.J."/>
            <person name="Scott M.A."/>
            <person name="Spackman E."/>
            <person name="Goraichik I."/>
            <person name="Dimitrov K.M."/>
            <person name="Suarez D.L."/>
            <person name="Swayne D.E."/>
        </authorList>
    </citation>
    <scope>NUCLEOTIDE SEQUENCE [LARGE SCALE GENOMIC DNA]</scope>
    <source>
        <strain evidence="3 4">CECT 8625</strain>
    </source>
</reference>
<proteinExistence type="predicted"/>
<evidence type="ECO:0000313" key="3">
    <source>
        <dbReference type="EMBL" id="SLN32552.1"/>
    </source>
</evidence>